<dbReference type="KEGG" id="tput:QJT81_08590"/>
<gene>
    <name evidence="2" type="ORF">QJT81_08590</name>
</gene>
<evidence type="ECO:0000256" key="1">
    <source>
        <dbReference type="SAM" id="SignalP"/>
    </source>
</evidence>
<name>A0AA95KS58_9GAMM</name>
<dbReference type="Proteomes" id="UP001301326">
    <property type="component" value="Chromosome"/>
</dbReference>
<feature type="chain" id="PRO_5041708457" evidence="1">
    <location>
        <begin position="22"/>
        <end position="169"/>
    </location>
</feature>
<reference evidence="2" key="1">
    <citation type="journal article" date="2023" name="Int. J. Mol. Sci.">
        <title>Metagenomics Revealed a New Genus 'Candidatus Thiocaldithrix dubininis' gen. nov., sp. nov. and a New Species 'Candidatus Thiothrix putei' sp. nov. in the Family Thiotrichaceae, Some Members of Which Have Traits of Both Na+- and H+-Motive Energetics.</title>
        <authorList>
            <person name="Ravin N.V."/>
            <person name="Muntyan M.S."/>
            <person name="Smolyakov D.D."/>
            <person name="Rudenko T.S."/>
            <person name="Beletsky A.V."/>
            <person name="Mardanov A.V."/>
            <person name="Grabovich M.Y."/>
        </authorList>
    </citation>
    <scope>NUCLEOTIDE SEQUENCE</scope>
    <source>
        <strain evidence="2">GKL-02</strain>
    </source>
</reference>
<proteinExistence type="predicted"/>
<dbReference type="EMBL" id="CP124756">
    <property type="protein sequence ID" value="WGZ96018.1"/>
    <property type="molecule type" value="Genomic_DNA"/>
</dbReference>
<reference evidence="2" key="2">
    <citation type="submission" date="2023-04" db="EMBL/GenBank/DDBJ databases">
        <authorList>
            <person name="Beletskiy A.V."/>
            <person name="Mardanov A.V."/>
            <person name="Ravin N.V."/>
        </authorList>
    </citation>
    <scope>NUCLEOTIDE SEQUENCE</scope>
    <source>
        <strain evidence="2">GKL-02</strain>
    </source>
</reference>
<organism evidence="2">
    <name type="scientific">Candidatus Thiothrix putei</name>
    <dbReference type="NCBI Taxonomy" id="3080811"/>
    <lineage>
        <taxon>Bacteria</taxon>
        <taxon>Pseudomonadati</taxon>
        <taxon>Pseudomonadota</taxon>
        <taxon>Gammaproteobacteria</taxon>
        <taxon>Thiotrichales</taxon>
        <taxon>Thiotrichaceae</taxon>
        <taxon>Thiothrix</taxon>
    </lineage>
</organism>
<evidence type="ECO:0000313" key="2">
    <source>
        <dbReference type="EMBL" id="WGZ96018.1"/>
    </source>
</evidence>
<feature type="signal peptide" evidence="1">
    <location>
        <begin position="1"/>
        <end position="21"/>
    </location>
</feature>
<accession>A0AA95KS58</accession>
<protein>
    <submittedName>
        <fullName evidence="2">Uncharacterized protein</fullName>
    </submittedName>
</protein>
<sequence>MKKLIISLAALAALNVSVAQAEMLPGTTCALYENATITVKKGAGYAYHPYGHINTGSFSTGLRFICPLDTAIAATPGANVANIVVQDSSLSTGTWDCVMRTTDANGAVIAGGDMLRGTNISTGTGAPETISINLPPQAADSNNSVMLDCLAPTRTRGDQLIKIGVQTGV</sequence>
<dbReference type="AlphaFoldDB" id="A0AA95KS58"/>
<keyword evidence="1" id="KW-0732">Signal</keyword>